<dbReference type="SUPFAM" id="SSF63380">
    <property type="entry name" value="Riboflavin synthase domain-like"/>
    <property type="match status" value="1"/>
</dbReference>
<evidence type="ECO:0000313" key="2">
    <source>
        <dbReference type="EMBL" id="MCK8490245.1"/>
    </source>
</evidence>
<dbReference type="Proteomes" id="UP001202180">
    <property type="component" value="Unassembled WGS sequence"/>
</dbReference>
<accession>A0ABT0HDL1</accession>
<evidence type="ECO:0000259" key="1">
    <source>
        <dbReference type="PROSITE" id="PS51384"/>
    </source>
</evidence>
<comment type="caution">
    <text evidence="2">The sequence shown here is derived from an EMBL/GenBank/DDBJ whole genome shotgun (WGS) entry which is preliminary data.</text>
</comment>
<dbReference type="InterPro" id="IPR017938">
    <property type="entry name" value="Riboflavin_synthase-like_b-brl"/>
</dbReference>
<dbReference type="InterPro" id="IPR007037">
    <property type="entry name" value="SIP_rossman_dom"/>
</dbReference>
<dbReference type="PROSITE" id="PS51384">
    <property type="entry name" value="FAD_FR"/>
    <property type="match status" value="1"/>
</dbReference>
<sequence length="240" mass="26905">MSLLDTITKAVGQKATIIEKRQIADHTFHLKIQGSALQALTYTPGEHLRVLIGLDKNSSLMDKVRTYSIWQYDQANATIDLAVCTHSKGVGSRWIQEVQPGELLYFVGPRGNFTVDDSGDYYVFVGDPSALAHLYEINRNLSGSKKIISFIYADQDMDFFPDVDGCTPFSFYQQPQNPAQTVIEQLTSQVNNATGKGMLYVGGDSRLCATLNRYFRHSLHWGSRQIKTKPFWNPTKTGLS</sequence>
<keyword evidence="3" id="KW-1185">Reference proteome</keyword>
<dbReference type="EMBL" id="JALPRF010000001">
    <property type="protein sequence ID" value="MCK8490245.1"/>
    <property type="molecule type" value="Genomic_DNA"/>
</dbReference>
<dbReference type="Pfam" id="PF00970">
    <property type="entry name" value="FAD_binding_6"/>
    <property type="match status" value="1"/>
</dbReference>
<dbReference type="Pfam" id="PF04954">
    <property type="entry name" value="SIP"/>
    <property type="match status" value="1"/>
</dbReference>
<name>A0ABT0HDL1_9BACT</name>
<protein>
    <submittedName>
        <fullName evidence="2">Siderophore-interacting protein</fullName>
    </submittedName>
</protein>
<dbReference type="CDD" id="cd06193">
    <property type="entry name" value="siderophore_interacting"/>
    <property type="match status" value="1"/>
</dbReference>
<dbReference type="InterPro" id="IPR017927">
    <property type="entry name" value="FAD-bd_FR_type"/>
</dbReference>
<reference evidence="2 3" key="1">
    <citation type="submission" date="2022-04" db="EMBL/GenBank/DDBJ databases">
        <title>Spirosoma sp. strain RP8 genome sequencing and assembly.</title>
        <authorList>
            <person name="Jung Y."/>
        </authorList>
    </citation>
    <scope>NUCLEOTIDE SEQUENCE [LARGE SCALE GENOMIC DNA]</scope>
    <source>
        <strain evidence="2 3">RP8</strain>
    </source>
</reference>
<organism evidence="2 3">
    <name type="scientific">Spirosoma liriopis</name>
    <dbReference type="NCBI Taxonomy" id="2937440"/>
    <lineage>
        <taxon>Bacteria</taxon>
        <taxon>Pseudomonadati</taxon>
        <taxon>Bacteroidota</taxon>
        <taxon>Cytophagia</taxon>
        <taxon>Cytophagales</taxon>
        <taxon>Cytophagaceae</taxon>
        <taxon>Spirosoma</taxon>
    </lineage>
</organism>
<dbReference type="Gene3D" id="3.40.50.80">
    <property type="entry name" value="Nucleotide-binding domain of ferredoxin-NADP reductase (FNR) module"/>
    <property type="match status" value="1"/>
</dbReference>
<feature type="domain" description="FAD-binding FR-type" evidence="1">
    <location>
        <begin position="10"/>
        <end position="116"/>
    </location>
</feature>
<gene>
    <name evidence="2" type="ORF">M0L20_00195</name>
</gene>
<evidence type="ECO:0000313" key="3">
    <source>
        <dbReference type="Proteomes" id="UP001202180"/>
    </source>
</evidence>
<dbReference type="Gene3D" id="2.40.30.10">
    <property type="entry name" value="Translation factors"/>
    <property type="match status" value="1"/>
</dbReference>
<dbReference type="PANTHER" id="PTHR30157">
    <property type="entry name" value="FERRIC REDUCTASE, NADPH-DEPENDENT"/>
    <property type="match status" value="1"/>
</dbReference>
<dbReference type="InterPro" id="IPR008333">
    <property type="entry name" value="Cbr1-like_FAD-bd_dom"/>
</dbReference>
<dbReference type="InterPro" id="IPR039261">
    <property type="entry name" value="FNR_nucleotide-bd"/>
</dbReference>
<dbReference type="InterPro" id="IPR039374">
    <property type="entry name" value="SIP_fam"/>
</dbReference>
<proteinExistence type="predicted"/>
<dbReference type="PANTHER" id="PTHR30157:SF0">
    <property type="entry name" value="NADPH-DEPENDENT FERRIC-CHELATE REDUCTASE"/>
    <property type="match status" value="1"/>
</dbReference>
<dbReference type="RefSeq" id="WP_248475122.1">
    <property type="nucleotide sequence ID" value="NZ_JALPRF010000001.1"/>
</dbReference>